<dbReference type="Proteomes" id="UP000815677">
    <property type="component" value="Unassembled WGS sequence"/>
</dbReference>
<evidence type="ECO:0000313" key="1">
    <source>
        <dbReference type="EMBL" id="GAT46013.1"/>
    </source>
</evidence>
<protein>
    <submittedName>
        <fullName evidence="1">Uncharacterized protein</fullName>
    </submittedName>
</protein>
<organism evidence="1 2">
    <name type="scientific">Mycena chlorophos</name>
    <name type="common">Agaric fungus</name>
    <name type="synonym">Agaricus chlorophos</name>
    <dbReference type="NCBI Taxonomy" id="658473"/>
    <lineage>
        <taxon>Eukaryota</taxon>
        <taxon>Fungi</taxon>
        <taxon>Dikarya</taxon>
        <taxon>Basidiomycota</taxon>
        <taxon>Agaricomycotina</taxon>
        <taxon>Agaricomycetes</taxon>
        <taxon>Agaricomycetidae</taxon>
        <taxon>Agaricales</taxon>
        <taxon>Marasmiineae</taxon>
        <taxon>Mycenaceae</taxon>
        <taxon>Mycena</taxon>
    </lineage>
</organism>
<accession>A0ABQ0L4B2</accession>
<evidence type="ECO:0000313" key="2">
    <source>
        <dbReference type="Proteomes" id="UP000815677"/>
    </source>
</evidence>
<dbReference type="EMBL" id="DF842086">
    <property type="protein sequence ID" value="GAT46013.1"/>
    <property type="molecule type" value="Genomic_DNA"/>
</dbReference>
<keyword evidence="2" id="KW-1185">Reference proteome</keyword>
<proteinExistence type="predicted"/>
<sequence>MPVQLDRVAHEQQLKVRLHPGQREVRLDFVQLGQADAAATKESEVARETDSWDDLEEGREADVLTGTGLATVASGDGGTKAGMRACQ</sequence>
<reference evidence="1" key="1">
    <citation type="submission" date="2014-09" db="EMBL/GenBank/DDBJ databases">
        <title>Genome sequence of the luminous mushroom Mycena chlorophos for searching fungal bioluminescence genes.</title>
        <authorList>
            <person name="Tanaka Y."/>
            <person name="Kasuga D."/>
            <person name="Oba Y."/>
            <person name="Hase S."/>
            <person name="Sato K."/>
            <person name="Oba Y."/>
            <person name="Sakakibara Y."/>
        </authorList>
    </citation>
    <scope>NUCLEOTIDE SEQUENCE</scope>
</reference>
<name>A0ABQ0L4B2_MYCCL</name>
<gene>
    <name evidence="1" type="ORF">MCHLO_03560</name>
</gene>